<dbReference type="PaxDb" id="768679-TTX_1343"/>
<evidence type="ECO:0000256" key="1">
    <source>
        <dbReference type="ARBA" id="ARBA00022603"/>
    </source>
</evidence>
<organism evidence="3 4">
    <name type="scientific">Thermoproteus tenax (strain ATCC 35583 / DSM 2078 / JCM 9277 / NBRC 100435 / Kra 1)</name>
    <dbReference type="NCBI Taxonomy" id="768679"/>
    <lineage>
        <taxon>Archaea</taxon>
        <taxon>Thermoproteota</taxon>
        <taxon>Thermoprotei</taxon>
        <taxon>Thermoproteales</taxon>
        <taxon>Thermoproteaceae</taxon>
        <taxon>Thermoproteus</taxon>
    </lineage>
</organism>
<dbReference type="Pfam" id="PF13578">
    <property type="entry name" value="Methyltransf_24"/>
    <property type="match status" value="1"/>
</dbReference>
<evidence type="ECO:0000313" key="3">
    <source>
        <dbReference type="EMBL" id="CCC81980.1"/>
    </source>
</evidence>
<sequence length="259" mass="29152">MGLLGGVAEVVKSGGVGSLFYVALRFSFRRLERVGVVSFLLSPYARFKFRKVGSWEKALDFLFSSDTIARLITPMQIREEVEQLVRLVAGVRPSVVLEIGTARGGTLFLWTWAATDDALLISVDLPGGLFGGGYPWLKGFLYRSFARGRQRVVLIRGDSHDQRTLERVERALGGRKVDFLFIDGDHTYEGVKRDFEMYSPLVRKGGIIAFHDIVPGPPEYVGGVPRFWSELKQRLPRDKYMELVKDWRQGGFGIGVVYV</sequence>
<dbReference type="GO" id="GO:0005886">
    <property type="term" value="C:plasma membrane"/>
    <property type="evidence" value="ECO:0007669"/>
    <property type="project" value="TreeGrafter"/>
</dbReference>
<dbReference type="PATRIC" id="fig|768679.9.peg.1364"/>
<evidence type="ECO:0000313" key="4">
    <source>
        <dbReference type="Proteomes" id="UP000002654"/>
    </source>
</evidence>
<dbReference type="AlphaFoldDB" id="G4RK85"/>
<dbReference type="Proteomes" id="UP000002654">
    <property type="component" value="Chromosome"/>
</dbReference>
<dbReference type="PANTHER" id="PTHR40048">
    <property type="entry name" value="RHAMNOSYL O-METHYLTRANSFERASE"/>
    <property type="match status" value="1"/>
</dbReference>
<dbReference type="STRING" id="768679.TTX_1343"/>
<dbReference type="GO" id="GO:0032259">
    <property type="term" value="P:methylation"/>
    <property type="evidence" value="ECO:0007669"/>
    <property type="project" value="UniProtKB-KW"/>
</dbReference>
<keyword evidence="2" id="KW-0808">Transferase</keyword>
<name>G4RK85_THETK</name>
<dbReference type="SUPFAM" id="SSF53335">
    <property type="entry name" value="S-adenosyl-L-methionine-dependent methyltransferases"/>
    <property type="match status" value="1"/>
</dbReference>
<dbReference type="KEGG" id="ttn:TTX_1343"/>
<accession>G4RK85</accession>
<evidence type="ECO:0000256" key="2">
    <source>
        <dbReference type="ARBA" id="ARBA00022679"/>
    </source>
</evidence>
<dbReference type="Gene3D" id="3.40.50.150">
    <property type="entry name" value="Vaccinia Virus protein VP39"/>
    <property type="match status" value="1"/>
</dbReference>
<dbReference type="GO" id="GO:0008168">
    <property type="term" value="F:methyltransferase activity"/>
    <property type="evidence" value="ECO:0007669"/>
    <property type="project" value="UniProtKB-KW"/>
</dbReference>
<keyword evidence="4" id="KW-1185">Reference proteome</keyword>
<dbReference type="InterPro" id="IPR029063">
    <property type="entry name" value="SAM-dependent_MTases_sf"/>
</dbReference>
<reference evidence="3 4" key="1">
    <citation type="journal article" date="2011" name="PLoS ONE">
        <title>The complete genome sequence of Thermoproteus tenax: a physiologically versatile member of the Crenarchaeota.</title>
        <authorList>
            <person name="Siebers B."/>
            <person name="Zaparty M."/>
            <person name="Raddatz G."/>
            <person name="Tjaden B."/>
            <person name="Albers S.V."/>
            <person name="Bell S.D."/>
            <person name="Blombach F."/>
            <person name="Kletzin A."/>
            <person name="Kyrpides N."/>
            <person name="Lanz C."/>
            <person name="Plagens A."/>
            <person name="Rampp M."/>
            <person name="Rosinus A."/>
            <person name="von Jan M."/>
            <person name="Makarova K.S."/>
            <person name="Klenk H.P."/>
            <person name="Schuster S.C."/>
            <person name="Hensel R."/>
        </authorList>
    </citation>
    <scope>NUCLEOTIDE SEQUENCE [LARGE SCALE GENOMIC DNA]</scope>
    <source>
        <strain evidence="4">ATCC 35583 / DSM 2078 / JCM 9277 / NBRC 100435 / Kra 1</strain>
    </source>
</reference>
<proteinExistence type="predicted"/>
<protein>
    <submittedName>
        <fullName evidence="3">Cephalosporin hydroxylase related enzyme</fullName>
    </submittedName>
</protein>
<keyword evidence="1" id="KW-0489">Methyltransferase</keyword>
<dbReference type="EMBL" id="FN869859">
    <property type="protein sequence ID" value="CCC81980.1"/>
    <property type="molecule type" value="Genomic_DNA"/>
</dbReference>
<gene>
    <name evidence="3" type="ordered locus">TTX_1343</name>
</gene>
<dbReference type="PANTHER" id="PTHR40048:SF1">
    <property type="entry name" value="RHAMNOSYL O-METHYLTRANSFERASE"/>
    <property type="match status" value="1"/>
</dbReference>
<dbReference type="HOGENOM" id="CLU_086889_0_0_2"/>
<dbReference type="eggNOG" id="arCOG03850">
    <property type="taxonomic scope" value="Archaea"/>
</dbReference>